<evidence type="ECO:0000256" key="2">
    <source>
        <dbReference type="SAM" id="SignalP"/>
    </source>
</evidence>
<feature type="signal peptide" evidence="2">
    <location>
        <begin position="1"/>
        <end position="25"/>
    </location>
</feature>
<accession>A0A8K9UZB9</accession>
<reference evidence="3" key="1">
    <citation type="submission" date="2020-07" db="EMBL/GenBank/DDBJ databases">
        <title>A long reads based de novo assembly of the rainbow trout Arlee double haploid line genome.</title>
        <authorList>
            <person name="Gao G."/>
            <person name="Palti Y."/>
        </authorList>
    </citation>
    <scope>NUCLEOTIDE SEQUENCE [LARGE SCALE GENOMIC DNA]</scope>
</reference>
<evidence type="ECO:0000256" key="1">
    <source>
        <dbReference type="SAM" id="Phobius"/>
    </source>
</evidence>
<reference evidence="3" key="2">
    <citation type="submission" date="2025-08" db="UniProtKB">
        <authorList>
            <consortium name="Ensembl"/>
        </authorList>
    </citation>
    <scope>IDENTIFICATION</scope>
</reference>
<proteinExistence type="predicted"/>
<feature type="chain" id="PRO_5035447263" evidence="2">
    <location>
        <begin position="26"/>
        <end position="158"/>
    </location>
</feature>
<sequence>MPRSRLGHVITPLGLVEVHLLLCIGEHGQVGQGPLLAKVGGHRQPPFRATCTVHPQFPSLGTLGHPRLAPLGCHANSFALSALLPNSNPDLIICLNLLSVIDFLLKWNQPNDVCTEEQCCPISFKVCQYRIFTYIYIYIYIYISVSIHYDCTNIIWKS</sequence>
<keyword evidence="1" id="KW-0472">Membrane</keyword>
<dbReference type="Ensembl" id="ENSOMYT00000146232.1">
    <property type="protein sequence ID" value="ENSOMYP00000112435.1"/>
    <property type="gene ID" value="ENSOMYG00000059254.1"/>
</dbReference>
<reference evidence="3" key="3">
    <citation type="submission" date="2025-09" db="UniProtKB">
        <authorList>
            <consortium name="Ensembl"/>
        </authorList>
    </citation>
    <scope>IDENTIFICATION</scope>
</reference>
<dbReference type="Proteomes" id="UP000694395">
    <property type="component" value="Chromosome 7"/>
</dbReference>
<feature type="transmembrane region" description="Helical" evidence="1">
    <location>
        <begin position="131"/>
        <end position="149"/>
    </location>
</feature>
<protein>
    <submittedName>
        <fullName evidence="3">Uncharacterized protein</fullName>
    </submittedName>
</protein>
<keyword evidence="1" id="KW-1133">Transmembrane helix</keyword>
<dbReference type="AlphaFoldDB" id="A0A8K9UZB9"/>
<evidence type="ECO:0000313" key="3">
    <source>
        <dbReference type="Ensembl" id="ENSOMYP00000112435.1"/>
    </source>
</evidence>
<name>A0A8K9UZB9_ONCMY</name>
<organism evidence="3 4">
    <name type="scientific">Oncorhynchus mykiss</name>
    <name type="common">Rainbow trout</name>
    <name type="synonym">Salmo gairdneri</name>
    <dbReference type="NCBI Taxonomy" id="8022"/>
    <lineage>
        <taxon>Eukaryota</taxon>
        <taxon>Metazoa</taxon>
        <taxon>Chordata</taxon>
        <taxon>Craniata</taxon>
        <taxon>Vertebrata</taxon>
        <taxon>Euteleostomi</taxon>
        <taxon>Actinopterygii</taxon>
        <taxon>Neopterygii</taxon>
        <taxon>Teleostei</taxon>
        <taxon>Protacanthopterygii</taxon>
        <taxon>Salmoniformes</taxon>
        <taxon>Salmonidae</taxon>
        <taxon>Salmoninae</taxon>
        <taxon>Oncorhynchus</taxon>
    </lineage>
</organism>
<keyword evidence="1" id="KW-0812">Transmembrane</keyword>
<keyword evidence="2" id="KW-0732">Signal</keyword>
<keyword evidence="4" id="KW-1185">Reference proteome</keyword>
<dbReference type="GeneTree" id="ENSGT01010000223242"/>
<evidence type="ECO:0000313" key="4">
    <source>
        <dbReference type="Proteomes" id="UP000694395"/>
    </source>
</evidence>